<dbReference type="InterPro" id="IPR001867">
    <property type="entry name" value="OmpR/PhoB-type_DNA-bd"/>
</dbReference>
<comment type="caution">
    <text evidence="5">The sequence shown here is derived from an EMBL/GenBank/DDBJ whole genome shotgun (WGS) entry which is preliminary data.</text>
</comment>
<dbReference type="RefSeq" id="WP_071532800.1">
    <property type="nucleotide sequence ID" value="NZ_JADUMB010000008.1"/>
</dbReference>
<dbReference type="CDD" id="cd00383">
    <property type="entry name" value="trans_reg_C"/>
    <property type="match status" value="1"/>
</dbReference>
<gene>
    <name evidence="5" type="ORF">I5U16_19665</name>
</gene>
<dbReference type="Pfam" id="PF00486">
    <property type="entry name" value="Trans_reg_C"/>
    <property type="match status" value="1"/>
</dbReference>
<dbReference type="PROSITE" id="PS51755">
    <property type="entry name" value="OMPR_PHOB"/>
    <property type="match status" value="1"/>
</dbReference>
<evidence type="ECO:0000256" key="2">
    <source>
        <dbReference type="PROSITE-ProRule" id="PRU01091"/>
    </source>
</evidence>
<evidence type="ECO:0000256" key="3">
    <source>
        <dbReference type="SAM" id="Phobius"/>
    </source>
</evidence>
<keyword evidence="3" id="KW-0812">Transmembrane</keyword>
<feature type="transmembrane region" description="Helical" evidence="3">
    <location>
        <begin position="133"/>
        <end position="151"/>
    </location>
</feature>
<dbReference type="SUPFAM" id="SSF46894">
    <property type="entry name" value="C-terminal effector domain of the bipartite response regulators"/>
    <property type="match status" value="1"/>
</dbReference>
<name>A0ABS0M681_9GAMM</name>
<reference evidence="5 6" key="1">
    <citation type="submission" date="2020-11" db="EMBL/GenBank/DDBJ databases">
        <title>Enhanced detection system for hospital associated transmission using whole genome sequencing surveillance.</title>
        <authorList>
            <person name="Harrison L.H."/>
            <person name="Van Tyne D."/>
            <person name="Marsh J.W."/>
            <person name="Griffith M.P."/>
            <person name="Snyder D.J."/>
            <person name="Cooper V.S."/>
            <person name="Mustapha M."/>
        </authorList>
    </citation>
    <scope>NUCLEOTIDE SEQUENCE [LARGE SCALE GENOMIC DNA]</scope>
    <source>
        <strain evidence="5 6">SER00227</strain>
    </source>
</reference>
<keyword evidence="3" id="KW-0472">Membrane</keyword>
<keyword evidence="6" id="KW-1185">Reference proteome</keyword>
<keyword evidence="3" id="KW-1133">Transmembrane helix</keyword>
<feature type="DNA-binding region" description="OmpR/PhoB-type" evidence="2">
    <location>
        <begin position="1"/>
        <end position="103"/>
    </location>
</feature>
<dbReference type="InterPro" id="IPR016032">
    <property type="entry name" value="Sig_transdc_resp-reg_C-effctor"/>
</dbReference>
<dbReference type="SMART" id="SM00862">
    <property type="entry name" value="Trans_reg_C"/>
    <property type="match status" value="1"/>
</dbReference>
<evidence type="ECO:0000259" key="4">
    <source>
        <dbReference type="PROSITE" id="PS51755"/>
    </source>
</evidence>
<proteinExistence type="predicted"/>
<protein>
    <submittedName>
        <fullName evidence="5">Winged helix-turn-helix domain-containing protein</fullName>
    </submittedName>
</protein>
<evidence type="ECO:0000313" key="6">
    <source>
        <dbReference type="Proteomes" id="UP000635335"/>
    </source>
</evidence>
<accession>A0ABS0M681</accession>
<evidence type="ECO:0000256" key="1">
    <source>
        <dbReference type="ARBA" id="ARBA00023125"/>
    </source>
</evidence>
<dbReference type="EMBL" id="JADUMB010000008">
    <property type="protein sequence ID" value="MBH1922364.1"/>
    <property type="molecule type" value="Genomic_DNA"/>
</dbReference>
<sequence>MKYIINDTILYDARRGTLSLSNNSDKEVVLLKPSQRLLSLFIESNNEIVERERLLDEVWNNHGLTASNNNLSNYISGLRKTLSQLGEDDILVTYPRQGFKLVAESITILASEDTQDEPVEDNPLPKEKRIKPLILALAGGLIATCAALYYYTVGSDLSFIGKYRSCNVFAIDSTQDISSARRLLSEFDYDCSSDASVYLYNQVIDNDGNNTSAMMTYCPRQGRSACKTVNLHH</sequence>
<dbReference type="Proteomes" id="UP000635335">
    <property type="component" value="Unassembled WGS sequence"/>
</dbReference>
<evidence type="ECO:0000313" key="5">
    <source>
        <dbReference type="EMBL" id="MBH1922364.1"/>
    </source>
</evidence>
<feature type="domain" description="OmpR/PhoB-type" evidence="4">
    <location>
        <begin position="1"/>
        <end position="103"/>
    </location>
</feature>
<keyword evidence="1 2" id="KW-0238">DNA-binding</keyword>
<dbReference type="Gene3D" id="1.10.10.10">
    <property type="entry name" value="Winged helix-like DNA-binding domain superfamily/Winged helix DNA-binding domain"/>
    <property type="match status" value="1"/>
</dbReference>
<dbReference type="InterPro" id="IPR036388">
    <property type="entry name" value="WH-like_DNA-bd_sf"/>
</dbReference>
<organism evidence="5 6">
    <name type="scientific">Serratia surfactantfaciens</name>
    <dbReference type="NCBI Taxonomy" id="2741499"/>
    <lineage>
        <taxon>Bacteria</taxon>
        <taxon>Pseudomonadati</taxon>
        <taxon>Pseudomonadota</taxon>
        <taxon>Gammaproteobacteria</taxon>
        <taxon>Enterobacterales</taxon>
        <taxon>Yersiniaceae</taxon>
        <taxon>Serratia</taxon>
    </lineage>
</organism>